<name>A0A8J2WVB5_9CRUS</name>
<evidence type="ECO:0000313" key="14">
    <source>
        <dbReference type="EMBL" id="CAH0113039.1"/>
    </source>
</evidence>
<evidence type="ECO:0000256" key="6">
    <source>
        <dbReference type="ARBA" id="ARBA00022692"/>
    </source>
</evidence>
<evidence type="ECO:0000256" key="9">
    <source>
        <dbReference type="ARBA" id="ARBA00023136"/>
    </source>
</evidence>
<feature type="region of interest" description="Disordered" evidence="12">
    <location>
        <begin position="474"/>
        <end position="493"/>
    </location>
</feature>
<dbReference type="FunFam" id="3.40.1120.10:FF:000001">
    <property type="entry name" value="Ribosomal protein L15"/>
    <property type="match status" value="1"/>
</dbReference>
<evidence type="ECO:0000256" key="1">
    <source>
        <dbReference type="ARBA" id="ARBA00004141"/>
    </source>
</evidence>
<accession>A0A8J2WVB5</accession>
<dbReference type="PANTHER" id="PTHR11847">
    <property type="entry name" value="RIBOSOMAL PROTEIN L15"/>
    <property type="match status" value="1"/>
</dbReference>
<dbReference type="InterPro" id="IPR000439">
    <property type="entry name" value="Ribosomal_eL15"/>
</dbReference>
<comment type="pathway">
    <text evidence="2">Glycolipid biosynthesis; glycosylphosphatidylinositol-anchor biosynthesis.</text>
</comment>
<comment type="similarity">
    <text evidence="4">Belongs to the PIGC family.</text>
</comment>
<dbReference type="Pfam" id="PF00827">
    <property type="entry name" value="Ribosomal_L15e"/>
    <property type="match status" value="1"/>
</dbReference>
<evidence type="ECO:0000256" key="7">
    <source>
        <dbReference type="ARBA" id="ARBA00022980"/>
    </source>
</evidence>
<evidence type="ECO:0000313" key="15">
    <source>
        <dbReference type="Proteomes" id="UP000789390"/>
    </source>
</evidence>
<keyword evidence="9 13" id="KW-0472">Membrane</keyword>
<dbReference type="Gene3D" id="3.40.1120.10">
    <property type="entry name" value="Ribosomal protein l15e"/>
    <property type="match status" value="1"/>
</dbReference>
<evidence type="ECO:0000256" key="8">
    <source>
        <dbReference type="ARBA" id="ARBA00022989"/>
    </source>
</evidence>
<dbReference type="GO" id="GO:0016020">
    <property type="term" value="C:membrane"/>
    <property type="evidence" value="ECO:0007669"/>
    <property type="project" value="UniProtKB-SubCell"/>
</dbReference>
<dbReference type="AlphaFoldDB" id="A0A8J2WVB5"/>
<keyword evidence="15" id="KW-1185">Reference proteome</keyword>
<dbReference type="InterPro" id="IPR012678">
    <property type="entry name" value="Ribosomal_uL23/eL15/eS24_sf"/>
</dbReference>
<proteinExistence type="inferred from homology"/>
<evidence type="ECO:0000256" key="4">
    <source>
        <dbReference type="ARBA" id="ARBA00008321"/>
    </source>
</evidence>
<keyword evidence="10 11" id="KW-0687">Ribonucleoprotein</keyword>
<dbReference type="InterPro" id="IPR009450">
    <property type="entry name" value="Plno_GlcNAc_GPI2"/>
</dbReference>
<gene>
    <name evidence="14" type="ORF">DGAL_LOCUS16841</name>
</gene>
<dbReference type="GO" id="GO:0006506">
    <property type="term" value="P:GPI anchor biosynthetic process"/>
    <property type="evidence" value="ECO:0007669"/>
    <property type="project" value="UniProtKB-UniPathway"/>
</dbReference>
<dbReference type="GO" id="GO:0003735">
    <property type="term" value="F:structural constituent of ribosome"/>
    <property type="evidence" value="ECO:0007669"/>
    <property type="project" value="InterPro"/>
</dbReference>
<dbReference type="UniPathway" id="UPA00196"/>
<feature type="transmembrane region" description="Helical" evidence="13">
    <location>
        <begin position="58"/>
        <end position="75"/>
    </location>
</feature>
<dbReference type="InterPro" id="IPR024794">
    <property type="entry name" value="Rbsml_eL15_core_dom_sf"/>
</dbReference>
<keyword evidence="5" id="KW-0337">GPI-anchor biosynthesis</keyword>
<comment type="caution">
    <text evidence="14">The sequence shown here is derived from an EMBL/GenBank/DDBJ whole genome shotgun (WGS) entry which is preliminary data.</text>
</comment>
<evidence type="ECO:0000256" key="3">
    <source>
        <dbReference type="ARBA" id="ARBA00006857"/>
    </source>
</evidence>
<keyword evidence="6 13" id="KW-0812">Transmembrane</keyword>
<sequence length="510" mass="58796">MDMGDHLMPLKDKWAKVLYQRSRFPDNYTDPKFLDEIKRNVHFKPIDSRTALLKSTRISTQISVTIIFWAVFLQLKEGNSTWEVTYGIFSFIIVAAYVVSFRFNNILPVLKNVFLFIAVGYGCTPVLKTLTDTISTDSIYAMSVVLMLVHITFHQYGMDGVCVSPYVSLNAAICGAICLASRLQETRHAFALLTLAVQAFALFPKLYEALDYTLIAFTILTAEVRRSGNVLSFQEFFRPLELYISKLKDNCGPRRKLQIDEPTGHDSDVKYDLSFIAMQLNVLVSQSNLTHFTKQTKMGAYKYMQELYRKKQSDVMRFLLRMRCWQYRQLHRVHRAPRPTRPDKARRMGYRATQVNQIIPIFLGFVIYRVRVRRGGRKRPVPKGCTYGKPKGHGVNHLKPTRNLQAIAEERVGRRCGGLRVLNSYWVGQDSTFKFYEVILVDVAHKAIRRNPKTQWIVNPVHKHRELRGLTSASKKSRGLGKGHGFCQTNGGSRRATWKRRNTLSLLRKR</sequence>
<dbReference type="PANTHER" id="PTHR11847:SF4">
    <property type="entry name" value="LARGE RIBOSOMAL SUBUNIT PROTEIN EL15"/>
    <property type="match status" value="1"/>
</dbReference>
<dbReference type="GO" id="GO:0022625">
    <property type="term" value="C:cytosolic large ribosomal subunit"/>
    <property type="evidence" value="ECO:0007669"/>
    <property type="project" value="TreeGrafter"/>
</dbReference>
<dbReference type="SUPFAM" id="SSF54189">
    <property type="entry name" value="Ribosomal proteins S24e, L23 and L15e"/>
    <property type="match status" value="1"/>
</dbReference>
<comment type="subcellular location">
    <subcellularLocation>
        <location evidence="1">Membrane</location>
        <topology evidence="1">Multi-pass membrane protein</topology>
    </subcellularLocation>
</comment>
<dbReference type="Proteomes" id="UP000789390">
    <property type="component" value="Unassembled WGS sequence"/>
</dbReference>
<evidence type="ECO:0000256" key="5">
    <source>
        <dbReference type="ARBA" id="ARBA00022502"/>
    </source>
</evidence>
<keyword evidence="7 11" id="KW-0689">Ribosomal protein</keyword>
<comment type="similarity">
    <text evidence="3 11">Belongs to the eukaryotic ribosomal protein eL15 family.</text>
</comment>
<dbReference type="OrthoDB" id="196709at2759"/>
<dbReference type="Pfam" id="PF06432">
    <property type="entry name" value="GPI2"/>
    <property type="match status" value="1"/>
</dbReference>
<evidence type="ECO:0000256" key="11">
    <source>
        <dbReference type="RuleBase" id="RU000663"/>
    </source>
</evidence>
<keyword evidence="8 13" id="KW-1133">Transmembrane helix</keyword>
<dbReference type="EMBL" id="CAKKLH010000336">
    <property type="protein sequence ID" value="CAH0113039.1"/>
    <property type="molecule type" value="Genomic_DNA"/>
</dbReference>
<protein>
    <recommendedName>
        <fullName evidence="11">Ribosomal protein L15</fullName>
    </recommendedName>
</protein>
<evidence type="ECO:0000256" key="12">
    <source>
        <dbReference type="SAM" id="MobiDB-lite"/>
    </source>
</evidence>
<evidence type="ECO:0000256" key="2">
    <source>
        <dbReference type="ARBA" id="ARBA00004687"/>
    </source>
</evidence>
<dbReference type="SMART" id="SM01384">
    <property type="entry name" value="Ribosomal_L15e"/>
    <property type="match status" value="1"/>
</dbReference>
<reference evidence="14" key="1">
    <citation type="submission" date="2021-11" db="EMBL/GenBank/DDBJ databases">
        <authorList>
            <person name="Schell T."/>
        </authorList>
    </citation>
    <scope>NUCLEOTIDE SEQUENCE</scope>
    <source>
        <strain evidence="14">M5</strain>
    </source>
</reference>
<feature type="transmembrane region" description="Helical" evidence="13">
    <location>
        <begin position="84"/>
        <end position="103"/>
    </location>
</feature>
<dbReference type="GO" id="GO:0003723">
    <property type="term" value="F:RNA binding"/>
    <property type="evidence" value="ECO:0007669"/>
    <property type="project" value="TreeGrafter"/>
</dbReference>
<dbReference type="GO" id="GO:0002181">
    <property type="term" value="P:cytoplasmic translation"/>
    <property type="evidence" value="ECO:0007669"/>
    <property type="project" value="TreeGrafter"/>
</dbReference>
<evidence type="ECO:0000256" key="13">
    <source>
        <dbReference type="SAM" id="Phobius"/>
    </source>
</evidence>
<organism evidence="14 15">
    <name type="scientific">Daphnia galeata</name>
    <dbReference type="NCBI Taxonomy" id="27404"/>
    <lineage>
        <taxon>Eukaryota</taxon>
        <taxon>Metazoa</taxon>
        <taxon>Ecdysozoa</taxon>
        <taxon>Arthropoda</taxon>
        <taxon>Crustacea</taxon>
        <taxon>Branchiopoda</taxon>
        <taxon>Diplostraca</taxon>
        <taxon>Cladocera</taxon>
        <taxon>Anomopoda</taxon>
        <taxon>Daphniidae</taxon>
        <taxon>Daphnia</taxon>
    </lineage>
</organism>
<evidence type="ECO:0000256" key="10">
    <source>
        <dbReference type="ARBA" id="ARBA00023274"/>
    </source>
</evidence>